<evidence type="ECO:0000256" key="1">
    <source>
        <dbReference type="SAM" id="MobiDB-lite"/>
    </source>
</evidence>
<proteinExistence type="predicted"/>
<evidence type="ECO:0000313" key="2">
    <source>
        <dbReference type="EMBL" id="RNA18211.1"/>
    </source>
</evidence>
<feature type="region of interest" description="Disordered" evidence="1">
    <location>
        <begin position="330"/>
        <end position="349"/>
    </location>
</feature>
<gene>
    <name evidence="2" type="ORF">BpHYR1_047211</name>
</gene>
<evidence type="ECO:0000313" key="3">
    <source>
        <dbReference type="Proteomes" id="UP000276133"/>
    </source>
</evidence>
<dbReference type="AlphaFoldDB" id="A0A3M7R4A6"/>
<protein>
    <recommendedName>
        <fullName evidence="4">HTH CENPB-type domain-containing protein</fullName>
    </recommendedName>
</protein>
<feature type="compositionally biased region" description="Low complexity" evidence="1">
    <location>
        <begin position="384"/>
        <end position="405"/>
    </location>
</feature>
<organism evidence="2 3">
    <name type="scientific">Brachionus plicatilis</name>
    <name type="common">Marine rotifer</name>
    <name type="synonym">Brachionus muelleri</name>
    <dbReference type="NCBI Taxonomy" id="10195"/>
    <lineage>
        <taxon>Eukaryota</taxon>
        <taxon>Metazoa</taxon>
        <taxon>Spiralia</taxon>
        <taxon>Gnathifera</taxon>
        <taxon>Rotifera</taxon>
        <taxon>Eurotatoria</taxon>
        <taxon>Monogononta</taxon>
        <taxon>Pseudotrocha</taxon>
        <taxon>Ploima</taxon>
        <taxon>Brachionidae</taxon>
        <taxon>Brachionus</taxon>
    </lineage>
</organism>
<name>A0A3M7R4A6_BRAPC</name>
<dbReference type="OrthoDB" id="10090179at2759"/>
<feature type="region of interest" description="Disordered" evidence="1">
    <location>
        <begin position="302"/>
        <end position="323"/>
    </location>
</feature>
<accession>A0A3M7R4A6</accession>
<comment type="caution">
    <text evidence="2">The sequence shown here is derived from an EMBL/GenBank/DDBJ whole genome shotgun (WGS) entry which is preliminary data.</text>
</comment>
<feature type="compositionally biased region" description="Polar residues" evidence="1">
    <location>
        <begin position="337"/>
        <end position="349"/>
    </location>
</feature>
<keyword evidence="3" id="KW-1185">Reference proteome</keyword>
<dbReference type="Gene3D" id="1.10.10.60">
    <property type="entry name" value="Homeodomain-like"/>
    <property type="match status" value="1"/>
</dbReference>
<sequence>MKVRNTNYIRRSYTIAFKRSAIIHFDLSKSKKKTAENLKILRPSLIKLINQRQDIFYKLQRVNNRRVINDCNMKKPLFPDNEARLYDWFKKMREDQIGVSCFELQTKMLALMDEFKPGIPPKQKFTASYGWLRRNLLSDEFLVLAPIKFLTLTKRFYMCSPGTYTVDQRGVKKSYSKSAGKEKVRLSCLMCSSLNGQKLPVLYVVPGKKLIPNLELDDNLIIIYETKAGPGYDKMTKWITAGWVKLSPDYIKESFKYCGIVCRNPYEYHSELKNIFITETVPRTSTFDFRIDDDEFNDIFDSFNDEEGGEEDEQEEDLSDSDFSFEESVEYDEGKSYYQSETSIDSDTNNIENEITPRLKKKKIKSGYTRIVEIEKLLIWSSPSTQTSSSTTAATTSSKTGKSTTNRPSSQRAMPKEAFSTKRLYNRGYRFKKVVSAYRYTVAELKDITESNDATDTRKSKCKECISNFESKVNKIRQIKLDVDDVEDILEKDKIISELKTQLNQNESQYFDLQASEKKKNVQFNEDLLNNSTVSNSQQEEKFLIMNKDYYRLDYSTINNRSQNDVSIKDTSKSNNLNKMFYNMNHNEKTPKSILINWNPKNHQANSVIHDYDRQKTPKMSDYVSNDYNNMINNKRNSINQPVEMGGQIFPLSNDPIYKFLLNQNMENKPKHLHVSTPKFSGKSKDDIEDWLFMIKQGFIAAKIPDEDRLNAVVNFVAE</sequence>
<evidence type="ECO:0008006" key="4">
    <source>
        <dbReference type="Google" id="ProtNLM"/>
    </source>
</evidence>
<dbReference type="Proteomes" id="UP000276133">
    <property type="component" value="Unassembled WGS sequence"/>
</dbReference>
<reference evidence="2 3" key="1">
    <citation type="journal article" date="2018" name="Sci. Rep.">
        <title>Genomic signatures of local adaptation to the degree of environmental predictability in rotifers.</title>
        <authorList>
            <person name="Franch-Gras L."/>
            <person name="Hahn C."/>
            <person name="Garcia-Roger E.M."/>
            <person name="Carmona M.J."/>
            <person name="Serra M."/>
            <person name="Gomez A."/>
        </authorList>
    </citation>
    <scope>NUCLEOTIDE SEQUENCE [LARGE SCALE GENOMIC DNA]</scope>
    <source>
        <strain evidence="2">HYR1</strain>
    </source>
</reference>
<feature type="region of interest" description="Disordered" evidence="1">
    <location>
        <begin position="384"/>
        <end position="418"/>
    </location>
</feature>
<dbReference type="EMBL" id="REGN01004289">
    <property type="protein sequence ID" value="RNA18211.1"/>
    <property type="molecule type" value="Genomic_DNA"/>
</dbReference>